<dbReference type="SUPFAM" id="SSF57850">
    <property type="entry name" value="RING/U-box"/>
    <property type="match status" value="1"/>
</dbReference>
<evidence type="ECO:0000256" key="2">
    <source>
        <dbReference type="ARBA" id="ARBA00022723"/>
    </source>
</evidence>
<evidence type="ECO:0000259" key="9">
    <source>
        <dbReference type="PROSITE" id="PS50089"/>
    </source>
</evidence>
<evidence type="ECO:0000259" key="10">
    <source>
        <dbReference type="PROSITE" id="PS51873"/>
    </source>
</evidence>
<dbReference type="CDD" id="cd23820">
    <property type="entry name" value="RWD_RNF14"/>
    <property type="match status" value="1"/>
</dbReference>
<feature type="domain" description="RING-type" evidence="10">
    <location>
        <begin position="206"/>
        <end position="421"/>
    </location>
</feature>
<evidence type="ECO:0000256" key="1">
    <source>
        <dbReference type="ARBA" id="ARBA00022679"/>
    </source>
</evidence>
<dbReference type="EMBL" id="CAJHJG010002153">
    <property type="protein sequence ID" value="CAD6918139.1"/>
    <property type="molecule type" value="Genomic_DNA"/>
</dbReference>
<evidence type="ECO:0000256" key="3">
    <source>
        <dbReference type="ARBA" id="ARBA00022737"/>
    </source>
</evidence>
<dbReference type="PROSITE" id="PS50089">
    <property type="entry name" value="ZF_RING_2"/>
    <property type="match status" value="1"/>
</dbReference>
<evidence type="ECO:0000256" key="7">
    <source>
        <dbReference type="PROSITE-ProRule" id="PRU00175"/>
    </source>
</evidence>
<keyword evidence="6" id="KW-0862">Zinc</keyword>
<keyword evidence="4 7" id="KW-0863">Zinc-finger</keyword>
<dbReference type="InterPro" id="IPR044066">
    <property type="entry name" value="TRIAD_supradom"/>
</dbReference>
<dbReference type="Proteomes" id="UP000836402">
    <property type="component" value="Unassembled WGS sequence"/>
</dbReference>
<evidence type="ECO:0000313" key="11">
    <source>
        <dbReference type="EMBL" id="CAD6918139.1"/>
    </source>
</evidence>
<evidence type="ECO:0000256" key="8">
    <source>
        <dbReference type="SAM" id="MobiDB-lite"/>
    </source>
</evidence>
<evidence type="ECO:0000256" key="6">
    <source>
        <dbReference type="ARBA" id="ARBA00022833"/>
    </source>
</evidence>
<dbReference type="Pfam" id="PF13639">
    <property type="entry name" value="zf-RING_2"/>
    <property type="match status" value="1"/>
</dbReference>
<dbReference type="InterPro" id="IPR031127">
    <property type="entry name" value="E3_UB_ligase_RBR"/>
</dbReference>
<evidence type="ECO:0000256" key="5">
    <source>
        <dbReference type="ARBA" id="ARBA00022786"/>
    </source>
</evidence>
<dbReference type="InterPro" id="IPR013083">
    <property type="entry name" value="Znf_RING/FYVE/PHD"/>
</dbReference>
<feature type="region of interest" description="Disordered" evidence="8">
    <location>
        <begin position="54"/>
        <end position="79"/>
    </location>
</feature>
<dbReference type="SMART" id="SM00184">
    <property type="entry name" value="RING"/>
    <property type="match status" value="1"/>
</dbReference>
<sequence>MAANEGECADLQADELTALASILPEDQFEQLGRARVQLKIPISFDRPRKVRIISSAPPLPQNPRGTATSAAQGVQQGATDARLEAPWLPSSSSSDAPSSTSATWIRARLAQMWEESRAEVLWLWADWVREGLWEEIGGGGGGGGGGEGEEEGCSWWPPWVSTSEREEEDCIDLFEGSCSSSSTTPPLSDILRAHNSSAETSAFEYATFYCSICLDDHKGRRCTRLLGCGHVFCSDCLTDYVRVAIDEGLTEISCPDPECTKNSNSNRVDSEKEEEEEKKRIVSDSELLLLVGQELFGRFAAMRKKTIAEADPTAAYCPVVGCGAVVLGRKEDEGTSFEALRECEQHGKTPCELSAVSKLASAWLASPPESEERALLTRKYGLANLLRLVATYQEERANRAWLSSHTTRCPHCGCSVEKTVI</sequence>
<gene>
    <name evidence="11" type="ORF">JKIAZH3_G2953</name>
</gene>
<evidence type="ECO:0000313" key="12">
    <source>
        <dbReference type="Proteomes" id="UP000836402"/>
    </source>
</evidence>
<keyword evidence="1" id="KW-0808">Transferase</keyword>
<dbReference type="InterPro" id="IPR017907">
    <property type="entry name" value="Znf_RING_CS"/>
</dbReference>
<comment type="caution">
    <text evidence="11">The sequence shown here is derived from an EMBL/GenBank/DDBJ whole genome shotgun (WGS) entry which is preliminary data.</text>
</comment>
<evidence type="ECO:0008006" key="13">
    <source>
        <dbReference type="Google" id="ProtNLM"/>
    </source>
</evidence>
<organism evidence="11 12">
    <name type="scientific">Tilletia caries</name>
    <name type="common">wheat bunt fungus</name>
    <dbReference type="NCBI Taxonomy" id="13290"/>
    <lineage>
        <taxon>Eukaryota</taxon>
        <taxon>Fungi</taxon>
        <taxon>Dikarya</taxon>
        <taxon>Basidiomycota</taxon>
        <taxon>Ustilaginomycotina</taxon>
        <taxon>Exobasidiomycetes</taxon>
        <taxon>Tilletiales</taxon>
        <taxon>Tilletiaceae</taxon>
        <taxon>Tilletia</taxon>
    </lineage>
</organism>
<dbReference type="Gene3D" id="3.30.40.10">
    <property type="entry name" value="Zinc/RING finger domain, C3HC4 (zinc finger)"/>
    <property type="match status" value="1"/>
</dbReference>
<feature type="region of interest" description="Disordered" evidence="8">
    <location>
        <begin position="259"/>
        <end position="278"/>
    </location>
</feature>
<reference evidence="11" key="1">
    <citation type="submission" date="2020-10" db="EMBL/GenBank/DDBJ databases">
        <authorList>
            <person name="Sedaghatjoo S."/>
        </authorList>
    </citation>
    <scope>NUCLEOTIDE SEQUENCE</scope>
    <source>
        <strain evidence="11">AZH3</strain>
    </source>
</reference>
<keyword evidence="3" id="KW-0677">Repeat</keyword>
<name>A0ABN7ITB3_9BASI</name>
<proteinExistence type="predicted"/>
<keyword evidence="2" id="KW-0479">Metal-binding</keyword>
<feature type="domain" description="RING-type" evidence="9">
    <location>
        <begin position="210"/>
        <end position="255"/>
    </location>
</feature>
<keyword evidence="5" id="KW-0833">Ubl conjugation pathway</keyword>
<dbReference type="PANTHER" id="PTHR11685">
    <property type="entry name" value="RBR FAMILY RING FINGER AND IBR DOMAIN-CONTAINING"/>
    <property type="match status" value="1"/>
</dbReference>
<dbReference type="PROSITE" id="PS51873">
    <property type="entry name" value="TRIAD"/>
    <property type="match status" value="1"/>
</dbReference>
<keyword evidence="12" id="KW-1185">Reference proteome</keyword>
<accession>A0ABN7ITB3</accession>
<feature type="compositionally biased region" description="Polar residues" evidence="8">
    <location>
        <begin position="63"/>
        <end position="78"/>
    </location>
</feature>
<dbReference type="PROSITE" id="PS00518">
    <property type="entry name" value="ZF_RING_1"/>
    <property type="match status" value="1"/>
</dbReference>
<protein>
    <recommendedName>
        <fullName evidence="13">RING-type domain-containing protein</fullName>
    </recommendedName>
</protein>
<evidence type="ECO:0000256" key="4">
    <source>
        <dbReference type="ARBA" id="ARBA00022771"/>
    </source>
</evidence>
<dbReference type="InterPro" id="IPR001841">
    <property type="entry name" value="Znf_RING"/>
</dbReference>